<feature type="domain" description="Peptidase C1A papain C-terminal" evidence="3">
    <location>
        <begin position="51"/>
        <end position="284"/>
    </location>
</feature>
<accession>A0ABQ9Y050</accession>
<dbReference type="InterPro" id="IPR013128">
    <property type="entry name" value="Peptidase_C1A"/>
</dbReference>
<organism evidence="4 5">
    <name type="scientific">Blattamonas nauphoetae</name>
    <dbReference type="NCBI Taxonomy" id="2049346"/>
    <lineage>
        <taxon>Eukaryota</taxon>
        <taxon>Metamonada</taxon>
        <taxon>Preaxostyla</taxon>
        <taxon>Oxymonadida</taxon>
        <taxon>Blattamonas</taxon>
    </lineage>
</organism>
<sequence length="291" mass="32359">MSSILLIASLVLGRVFDHHINPQAFHYPKNTTSSLPYQFPASRLRASNKDLPSNYDLRQQYPDSVSLKTVLEQGECQSSWAISSTGAYADSLYIHKKINIVASPQFQMNCDTDCAPDPYPNICQRDCKGGSAYLATAFLGNYGVVSQDCVPYRSVKGECADYCQDKAGKITETPFKIHSDLCSAVIEKVSVDLMKQAIYQYGSILTQMEIFEDIQGYKTGVYQHSSQKSLGYQAIRIVGWGTEGGKAFWLVHGCWGTGFGESGRIKILAGKNECSIEKGFYFFAPCEDFHY</sequence>
<dbReference type="PANTHER" id="PTHR12411">
    <property type="entry name" value="CYSTEINE PROTEASE FAMILY C1-RELATED"/>
    <property type="match status" value="1"/>
</dbReference>
<feature type="signal peptide" evidence="2">
    <location>
        <begin position="1"/>
        <end position="17"/>
    </location>
</feature>
<keyword evidence="5" id="KW-1185">Reference proteome</keyword>
<keyword evidence="4" id="KW-0378">Hydrolase</keyword>
<feature type="chain" id="PRO_5045437570" evidence="2">
    <location>
        <begin position="18"/>
        <end position="291"/>
    </location>
</feature>
<reference evidence="4 5" key="1">
    <citation type="journal article" date="2022" name="bioRxiv">
        <title>Genomics of Preaxostyla Flagellates Illuminates Evolutionary Transitions and the Path Towards Mitochondrial Loss.</title>
        <authorList>
            <person name="Novak L.V.F."/>
            <person name="Treitli S.C."/>
            <person name="Pyrih J."/>
            <person name="Halakuc P."/>
            <person name="Pipaliya S.V."/>
            <person name="Vacek V."/>
            <person name="Brzon O."/>
            <person name="Soukal P."/>
            <person name="Eme L."/>
            <person name="Dacks J.B."/>
            <person name="Karnkowska A."/>
            <person name="Elias M."/>
            <person name="Hampl V."/>
        </authorList>
    </citation>
    <scope>NUCLEOTIDE SEQUENCE [LARGE SCALE GENOMIC DNA]</scope>
    <source>
        <strain evidence="4">NAU3</strain>
        <tissue evidence="4">Gut</tissue>
    </source>
</reference>
<dbReference type="SUPFAM" id="SSF54001">
    <property type="entry name" value="Cysteine proteinases"/>
    <property type="match status" value="1"/>
</dbReference>
<dbReference type="EC" id="3.4.22.1" evidence="4"/>
<evidence type="ECO:0000256" key="2">
    <source>
        <dbReference type="SAM" id="SignalP"/>
    </source>
</evidence>
<gene>
    <name evidence="4" type="ORF">BLNAU_7909</name>
</gene>
<dbReference type="GO" id="GO:0004197">
    <property type="term" value="F:cysteine-type endopeptidase activity"/>
    <property type="evidence" value="ECO:0007669"/>
    <property type="project" value="UniProtKB-EC"/>
</dbReference>
<dbReference type="SMART" id="SM00645">
    <property type="entry name" value="Pept_C1"/>
    <property type="match status" value="1"/>
</dbReference>
<evidence type="ECO:0000259" key="3">
    <source>
        <dbReference type="SMART" id="SM00645"/>
    </source>
</evidence>
<dbReference type="EMBL" id="JARBJD010000049">
    <property type="protein sequence ID" value="KAK2957079.1"/>
    <property type="molecule type" value="Genomic_DNA"/>
</dbReference>
<comment type="similarity">
    <text evidence="1">Belongs to the peptidase C1 family.</text>
</comment>
<evidence type="ECO:0000313" key="4">
    <source>
        <dbReference type="EMBL" id="KAK2957079.1"/>
    </source>
</evidence>
<keyword evidence="2" id="KW-0732">Signal</keyword>
<dbReference type="Pfam" id="PF00112">
    <property type="entry name" value="Peptidase_C1"/>
    <property type="match status" value="1"/>
</dbReference>
<dbReference type="Gene3D" id="3.90.70.10">
    <property type="entry name" value="Cysteine proteinases"/>
    <property type="match status" value="1"/>
</dbReference>
<evidence type="ECO:0000256" key="1">
    <source>
        <dbReference type="ARBA" id="ARBA00008455"/>
    </source>
</evidence>
<protein>
    <submittedName>
        <fullName evidence="4">Cathepsin B</fullName>
        <ecNumber evidence="4">3.4.22.1</ecNumber>
    </submittedName>
</protein>
<dbReference type="InterPro" id="IPR038765">
    <property type="entry name" value="Papain-like_cys_pep_sf"/>
</dbReference>
<evidence type="ECO:0000313" key="5">
    <source>
        <dbReference type="Proteomes" id="UP001281761"/>
    </source>
</evidence>
<comment type="caution">
    <text evidence="4">The sequence shown here is derived from an EMBL/GenBank/DDBJ whole genome shotgun (WGS) entry which is preliminary data.</text>
</comment>
<proteinExistence type="inferred from homology"/>
<name>A0ABQ9Y050_9EUKA</name>
<dbReference type="InterPro" id="IPR000668">
    <property type="entry name" value="Peptidase_C1A_C"/>
</dbReference>
<dbReference type="Proteomes" id="UP001281761">
    <property type="component" value="Unassembled WGS sequence"/>
</dbReference>